<sequence>MSFFLSLVGLLVVLLAVVVVVLLAGLQGWLLADVLRHEPNDGWGKLLWAYAVLLTPPWGGAVYFFLRRPERLREYGQ</sequence>
<dbReference type="InterPro" id="IPR027379">
    <property type="entry name" value="CLS_N"/>
</dbReference>
<reference evidence="8 9" key="1">
    <citation type="submission" date="2019-02" db="EMBL/GenBank/DDBJ databases">
        <title>Deep-cultivation of Planctomycetes and their phenomic and genomic characterization uncovers novel biology.</title>
        <authorList>
            <person name="Wiegand S."/>
            <person name="Jogler M."/>
            <person name="Boedeker C."/>
            <person name="Pinto D."/>
            <person name="Vollmers J."/>
            <person name="Rivas-Marin E."/>
            <person name="Kohn T."/>
            <person name="Peeters S.H."/>
            <person name="Heuer A."/>
            <person name="Rast P."/>
            <person name="Oberbeckmann S."/>
            <person name="Bunk B."/>
            <person name="Jeske O."/>
            <person name="Meyerdierks A."/>
            <person name="Storesund J.E."/>
            <person name="Kallscheuer N."/>
            <person name="Luecker S."/>
            <person name="Lage O.M."/>
            <person name="Pohl T."/>
            <person name="Merkel B.J."/>
            <person name="Hornburger P."/>
            <person name="Mueller R.-W."/>
            <person name="Bruemmer F."/>
            <person name="Labrenz M."/>
            <person name="Spormann A.M."/>
            <person name="Op den Camp H."/>
            <person name="Overmann J."/>
            <person name="Amann R."/>
            <person name="Jetten M.S.M."/>
            <person name="Mascher T."/>
            <person name="Medema M.H."/>
            <person name="Devos D.P."/>
            <person name="Kaster A.-K."/>
            <person name="Ovreas L."/>
            <person name="Rohde M."/>
            <person name="Galperin M.Y."/>
            <person name="Jogler C."/>
        </authorList>
    </citation>
    <scope>NUCLEOTIDE SEQUENCE [LARGE SCALE GENOMIC DNA]</scope>
    <source>
        <strain evidence="8 9">CA12</strain>
    </source>
</reference>
<feature type="transmembrane region" description="Helical" evidence="6">
    <location>
        <begin position="48"/>
        <end position="66"/>
    </location>
</feature>
<dbReference type="KEGG" id="acaf:CA12_12790"/>
<evidence type="ECO:0000256" key="3">
    <source>
        <dbReference type="ARBA" id="ARBA00022692"/>
    </source>
</evidence>
<dbReference type="Proteomes" id="UP000318741">
    <property type="component" value="Chromosome"/>
</dbReference>
<evidence type="ECO:0000256" key="4">
    <source>
        <dbReference type="ARBA" id="ARBA00022989"/>
    </source>
</evidence>
<protein>
    <recommendedName>
        <fullName evidence="7">Cardiolipin synthase N-terminal domain-containing protein</fullName>
    </recommendedName>
</protein>
<name>A0A517P731_9PLAN</name>
<keyword evidence="5 6" id="KW-0472">Membrane</keyword>
<keyword evidence="3 6" id="KW-0812">Transmembrane</keyword>
<evidence type="ECO:0000313" key="9">
    <source>
        <dbReference type="Proteomes" id="UP000318741"/>
    </source>
</evidence>
<comment type="subcellular location">
    <subcellularLocation>
        <location evidence="1">Cell membrane</location>
        <topology evidence="1">Multi-pass membrane protein</topology>
    </subcellularLocation>
</comment>
<proteinExistence type="predicted"/>
<organism evidence="8 9">
    <name type="scientific">Alienimonas californiensis</name>
    <dbReference type="NCBI Taxonomy" id="2527989"/>
    <lineage>
        <taxon>Bacteria</taxon>
        <taxon>Pseudomonadati</taxon>
        <taxon>Planctomycetota</taxon>
        <taxon>Planctomycetia</taxon>
        <taxon>Planctomycetales</taxon>
        <taxon>Planctomycetaceae</taxon>
        <taxon>Alienimonas</taxon>
    </lineage>
</organism>
<dbReference type="OrthoDB" id="291293at2"/>
<evidence type="ECO:0000313" key="8">
    <source>
        <dbReference type="EMBL" id="QDT15198.1"/>
    </source>
</evidence>
<gene>
    <name evidence="8" type="ORF">CA12_12790</name>
</gene>
<dbReference type="EMBL" id="CP036265">
    <property type="protein sequence ID" value="QDT15198.1"/>
    <property type="molecule type" value="Genomic_DNA"/>
</dbReference>
<evidence type="ECO:0000256" key="6">
    <source>
        <dbReference type="SAM" id="Phobius"/>
    </source>
</evidence>
<keyword evidence="4 6" id="KW-1133">Transmembrane helix</keyword>
<evidence type="ECO:0000256" key="1">
    <source>
        <dbReference type="ARBA" id="ARBA00004651"/>
    </source>
</evidence>
<feature type="domain" description="Cardiolipin synthase N-terminal" evidence="7">
    <location>
        <begin position="29"/>
        <end position="68"/>
    </location>
</feature>
<evidence type="ECO:0000256" key="2">
    <source>
        <dbReference type="ARBA" id="ARBA00022475"/>
    </source>
</evidence>
<dbReference type="Pfam" id="PF13396">
    <property type="entry name" value="PLDc_N"/>
    <property type="match status" value="1"/>
</dbReference>
<evidence type="ECO:0000256" key="5">
    <source>
        <dbReference type="ARBA" id="ARBA00023136"/>
    </source>
</evidence>
<accession>A0A517P731</accession>
<keyword evidence="2" id="KW-1003">Cell membrane</keyword>
<dbReference type="RefSeq" id="WP_145358016.1">
    <property type="nucleotide sequence ID" value="NZ_CP036265.1"/>
</dbReference>
<keyword evidence="9" id="KW-1185">Reference proteome</keyword>
<dbReference type="GO" id="GO:0005886">
    <property type="term" value="C:plasma membrane"/>
    <property type="evidence" value="ECO:0007669"/>
    <property type="project" value="UniProtKB-SubCell"/>
</dbReference>
<evidence type="ECO:0000259" key="7">
    <source>
        <dbReference type="Pfam" id="PF13396"/>
    </source>
</evidence>
<dbReference type="AlphaFoldDB" id="A0A517P731"/>